<dbReference type="KEGG" id="ptt:VY86_12470"/>
<dbReference type="EMBL" id="CP011104">
    <property type="protein sequence ID" value="AKH64016.1"/>
    <property type="molecule type" value="Genomic_DNA"/>
</dbReference>
<protein>
    <recommendedName>
        <fullName evidence="2">Spore coat protein U/FanG domain-containing protein</fullName>
    </recommendedName>
</protein>
<feature type="chain" id="PRO_5002518463" description="Spore coat protein U/FanG domain-containing protein" evidence="1">
    <location>
        <begin position="25"/>
        <end position="174"/>
    </location>
</feature>
<dbReference type="STRING" id="230089.VY86_12470"/>
<dbReference type="PATRIC" id="fig|230089.6.peg.2787"/>
<dbReference type="GO" id="GO:0009289">
    <property type="term" value="C:pilus"/>
    <property type="evidence" value="ECO:0007669"/>
    <property type="project" value="InterPro"/>
</dbReference>
<evidence type="ECO:0000256" key="1">
    <source>
        <dbReference type="SAM" id="SignalP"/>
    </source>
</evidence>
<name>A0A0F7LQ28_9GAMM</name>
<evidence type="ECO:0000313" key="3">
    <source>
        <dbReference type="EMBL" id="AKH64016.1"/>
    </source>
</evidence>
<dbReference type="InterPro" id="IPR036937">
    <property type="entry name" value="Adhesion_dom_fimbrial_sf"/>
</dbReference>
<dbReference type="Proteomes" id="UP000034866">
    <property type="component" value="Chromosome"/>
</dbReference>
<feature type="domain" description="Spore coat protein U/FanG" evidence="2">
    <location>
        <begin position="36"/>
        <end position="170"/>
    </location>
</feature>
<dbReference type="AlphaFoldDB" id="A0A0F7LQ28"/>
<keyword evidence="4" id="KW-1185">Reference proteome</keyword>
<organism evidence="3 4">
    <name type="scientific">Photorhabdus thracensis</name>
    <dbReference type="NCBI Taxonomy" id="230089"/>
    <lineage>
        <taxon>Bacteria</taxon>
        <taxon>Pseudomonadati</taxon>
        <taxon>Pseudomonadota</taxon>
        <taxon>Gammaproteobacteria</taxon>
        <taxon>Enterobacterales</taxon>
        <taxon>Morganellaceae</taxon>
        <taxon>Photorhabdus</taxon>
    </lineage>
</organism>
<gene>
    <name evidence="3" type="ORF">VY86_12470</name>
</gene>
<dbReference type="SUPFAM" id="SSF49401">
    <property type="entry name" value="Bacterial adhesins"/>
    <property type="match status" value="1"/>
</dbReference>
<accession>A0A0F7LQ28</accession>
<sequence length="174" mass="18621">MRKNFILASLTMVLGIFTSFNALSADGVIKFRGVIIDSTCTVDTGKNDFNFGHILTSILNGSTGKSSDLKEFTISFKDCPHAVLKNFNIKFDAGTTKTDSSDNTTYFATTHKNIAIAIYQSNGTSIINPGTSVNNIAISGVNTEYKIKAKLVSTGTPVAAGKFESLVNITTSYP</sequence>
<evidence type="ECO:0000313" key="4">
    <source>
        <dbReference type="Proteomes" id="UP000034866"/>
    </source>
</evidence>
<reference evidence="3 4" key="1">
    <citation type="journal article" date="2015" name="J. Biotechnol.">
        <title>Complete genome sequence of Photorhabdus temperata subsp. thracensis 39-8(T), an entomopathogenic bacterium for the improved commercial bioinsecticide.</title>
        <authorList>
            <person name="Kwak Y."/>
            <person name="Shin J.H."/>
        </authorList>
    </citation>
    <scope>NUCLEOTIDE SEQUENCE [LARGE SCALE GENOMIC DNA]</scope>
    <source>
        <strain evidence="3 4">DSM 15199</strain>
    </source>
</reference>
<feature type="signal peptide" evidence="1">
    <location>
        <begin position="1"/>
        <end position="24"/>
    </location>
</feature>
<evidence type="ECO:0000259" key="2">
    <source>
        <dbReference type="Pfam" id="PF05229"/>
    </source>
</evidence>
<dbReference type="InterPro" id="IPR008966">
    <property type="entry name" value="Adhesion_dom_sf"/>
</dbReference>
<dbReference type="PANTHER" id="PTHR33420:SF26">
    <property type="entry name" value="FIMBRIAL SUBUNIT"/>
    <property type="match status" value="1"/>
</dbReference>
<dbReference type="PANTHER" id="PTHR33420">
    <property type="entry name" value="FIMBRIAL SUBUNIT ELFA-RELATED"/>
    <property type="match status" value="1"/>
</dbReference>
<dbReference type="InterPro" id="IPR050263">
    <property type="entry name" value="Bact_Fimbrial_Adh_Pro"/>
</dbReference>
<dbReference type="Gene3D" id="2.60.40.1090">
    <property type="entry name" value="Fimbrial-type adhesion domain"/>
    <property type="match status" value="1"/>
</dbReference>
<dbReference type="GO" id="GO:0043709">
    <property type="term" value="P:cell adhesion involved in single-species biofilm formation"/>
    <property type="evidence" value="ECO:0007669"/>
    <property type="project" value="TreeGrafter"/>
</dbReference>
<dbReference type="OrthoDB" id="6466381at2"/>
<proteinExistence type="predicted"/>
<reference evidence="4" key="2">
    <citation type="submission" date="2015-03" db="EMBL/GenBank/DDBJ databases">
        <title>Genome sequence of Azospirillum thiophilum strain DSM 21654T.</title>
        <authorList>
            <person name="Kwak Y."/>
            <person name="Shin J.-H."/>
        </authorList>
    </citation>
    <scope>NUCLEOTIDE SEQUENCE [LARGE SCALE GENOMIC DNA]</scope>
    <source>
        <strain evidence="4">DSM 15199</strain>
    </source>
</reference>
<dbReference type="InterPro" id="IPR007893">
    <property type="entry name" value="Spore_coat_U/FanG"/>
</dbReference>
<dbReference type="Pfam" id="PF05229">
    <property type="entry name" value="SCPU"/>
    <property type="match status" value="1"/>
</dbReference>
<keyword evidence="1" id="KW-0732">Signal</keyword>
<dbReference type="RefSeq" id="WP_046975174.1">
    <property type="nucleotide sequence ID" value="NZ_CAWQPG010000091.1"/>
</dbReference>